<evidence type="ECO:0000313" key="1">
    <source>
        <dbReference type="EMBL" id="RUL62601.1"/>
    </source>
</evidence>
<dbReference type="Gene3D" id="3.10.450.50">
    <property type="match status" value="1"/>
</dbReference>
<accession>A0A432LRI4</accession>
<name>A0A432LRI4_9GAMM</name>
<dbReference type="Proteomes" id="UP000267077">
    <property type="component" value="Unassembled WGS sequence"/>
</dbReference>
<dbReference type="SUPFAM" id="SSF54427">
    <property type="entry name" value="NTF2-like"/>
    <property type="match status" value="1"/>
</dbReference>
<protein>
    <submittedName>
        <fullName evidence="1">Nuclear transport factor 2 family protein</fullName>
    </submittedName>
</protein>
<sequence>MDTYHRAVVAHDGKGVAALFLDHGSTWVTVLSDQGFAAMKAKNPAVQKVRVSSYQDFADYLAHSKSDIDPRHGSVQIMSDGAIASVYFHFDFDVDGKVANRGDETWQLVKTVDGWRIVAMTYSANPAPK</sequence>
<comment type="caution">
    <text evidence="1">The sequence shown here is derived from an EMBL/GenBank/DDBJ whole genome shotgun (WGS) entry which is preliminary data.</text>
</comment>
<dbReference type="EMBL" id="RYZR01000007">
    <property type="protein sequence ID" value="RUL62601.1"/>
    <property type="molecule type" value="Genomic_DNA"/>
</dbReference>
<dbReference type="OrthoDB" id="118519at2"/>
<dbReference type="AlphaFoldDB" id="A0A432LRI4"/>
<dbReference type="InterPro" id="IPR032710">
    <property type="entry name" value="NTF2-like_dom_sf"/>
</dbReference>
<reference evidence="1 2" key="1">
    <citation type="submission" date="2018-12" db="EMBL/GenBank/DDBJ databases">
        <title>Dyella dinghuensis sp. nov. DHOA06 and Dyella choica sp. nov. 4M-K27, isolated from forest soil.</title>
        <authorList>
            <person name="Qiu L.-H."/>
            <person name="Gao Z.-H."/>
        </authorList>
    </citation>
    <scope>NUCLEOTIDE SEQUENCE [LARGE SCALE GENOMIC DNA]</scope>
    <source>
        <strain evidence="1 2">DHOA06</strain>
    </source>
</reference>
<evidence type="ECO:0000313" key="2">
    <source>
        <dbReference type="Proteomes" id="UP000267077"/>
    </source>
</evidence>
<gene>
    <name evidence="1" type="ORF">EKH79_14985</name>
</gene>
<proteinExistence type="predicted"/>
<organism evidence="1 2">
    <name type="scientific">Dyella dinghuensis</name>
    <dbReference type="NCBI Taxonomy" id="1920169"/>
    <lineage>
        <taxon>Bacteria</taxon>
        <taxon>Pseudomonadati</taxon>
        <taxon>Pseudomonadota</taxon>
        <taxon>Gammaproteobacteria</taxon>
        <taxon>Lysobacterales</taxon>
        <taxon>Rhodanobacteraceae</taxon>
        <taxon>Dyella</taxon>
    </lineage>
</organism>
<keyword evidence="2" id="KW-1185">Reference proteome</keyword>